<proteinExistence type="predicted"/>
<comment type="caution">
    <text evidence="2">The sequence shown here is derived from an EMBL/GenBank/DDBJ whole genome shotgun (WGS) entry which is preliminary data.</text>
</comment>
<dbReference type="Proteomes" id="UP001437256">
    <property type="component" value="Unassembled WGS sequence"/>
</dbReference>
<reference evidence="2 3" key="1">
    <citation type="submission" date="2024-05" db="EMBL/GenBank/DDBJ databases">
        <title>A draft genome resource for the thread blight pathogen Marasmius tenuissimus strain MS-2.</title>
        <authorList>
            <person name="Yulfo-Soto G.E."/>
            <person name="Baruah I.K."/>
            <person name="Amoako-Attah I."/>
            <person name="Bukari Y."/>
            <person name="Meinhardt L.W."/>
            <person name="Bailey B.A."/>
            <person name="Cohen S.P."/>
        </authorList>
    </citation>
    <scope>NUCLEOTIDE SEQUENCE [LARGE SCALE GENOMIC DNA]</scope>
    <source>
        <strain evidence="2 3">MS-2</strain>
    </source>
</reference>
<sequence length="558" mass="61890">MGDPHVRRMEELRDSDSGKSSCSGSHLTSPSTFSLVDIPPDYEDTRGERPSITSRLCGGLGLRTNTNVSFPSTTQEGELPDEHTPETRDVSAPTASWLNQAALRRGLDYTSVSAPPSRPPSTRPETPWITRPPTPNTLTKPEPQLDTEPAAAKPVAMAMNMSMPSWGGEVGEELSSKNFLKRAEGWLMQTQKSETDYTKLVKLFYKDGSRAEKWHEELAKGEKEKGWEHFSQLLVQAFPSRETAKKKATDYIRELHALRLEMEGLDVKNKEKNQWPHQKFADDLWELSVAGGIANTASDIYSSLVNDEADNWKTFTEELKGIDIKVIKEKLRTAKAIEELKVGQTALQAPGTPTTRLANAFSNIRIGQAPAQPRYGNPGNRTPAADPFTLNAGGRGTLFQGITYQQSQQQPLYQQPLRRSQLTDAQKEMLKANVNRYEQKPNTPEGMTLWRQDLLAFTNQWGRAPPNENMVWPIAPGTQRAGSGECFACAGPSHGRNVQCQLSTTIGEQERNYRKFVQGTVGAFQRPVAARVYAVEAVNNVEWILAGYSQGNGEGSTD</sequence>
<evidence type="ECO:0000313" key="3">
    <source>
        <dbReference type="Proteomes" id="UP001437256"/>
    </source>
</evidence>
<dbReference type="EMBL" id="JBBXMP010000027">
    <property type="protein sequence ID" value="KAL0067257.1"/>
    <property type="molecule type" value="Genomic_DNA"/>
</dbReference>
<feature type="region of interest" description="Disordered" evidence="1">
    <location>
        <begin position="1"/>
        <end position="95"/>
    </location>
</feature>
<evidence type="ECO:0000313" key="2">
    <source>
        <dbReference type="EMBL" id="KAL0067257.1"/>
    </source>
</evidence>
<protein>
    <recommendedName>
        <fullName evidence="4">Retrotransposon gag domain-containing protein</fullName>
    </recommendedName>
</protein>
<feature type="compositionally biased region" description="Basic and acidic residues" evidence="1">
    <location>
        <begin position="1"/>
        <end position="17"/>
    </location>
</feature>
<organism evidence="2 3">
    <name type="scientific">Marasmius tenuissimus</name>
    <dbReference type="NCBI Taxonomy" id="585030"/>
    <lineage>
        <taxon>Eukaryota</taxon>
        <taxon>Fungi</taxon>
        <taxon>Dikarya</taxon>
        <taxon>Basidiomycota</taxon>
        <taxon>Agaricomycotina</taxon>
        <taxon>Agaricomycetes</taxon>
        <taxon>Agaricomycetidae</taxon>
        <taxon>Agaricales</taxon>
        <taxon>Marasmiineae</taxon>
        <taxon>Marasmiaceae</taxon>
        <taxon>Marasmius</taxon>
    </lineage>
</organism>
<evidence type="ECO:0008006" key="4">
    <source>
        <dbReference type="Google" id="ProtNLM"/>
    </source>
</evidence>
<name>A0ABR3A3X5_9AGAR</name>
<feature type="compositionally biased region" description="Basic and acidic residues" evidence="1">
    <location>
        <begin position="80"/>
        <end position="89"/>
    </location>
</feature>
<evidence type="ECO:0000256" key="1">
    <source>
        <dbReference type="SAM" id="MobiDB-lite"/>
    </source>
</evidence>
<feature type="region of interest" description="Disordered" evidence="1">
    <location>
        <begin position="108"/>
        <end position="145"/>
    </location>
</feature>
<keyword evidence="3" id="KW-1185">Reference proteome</keyword>
<feature type="compositionally biased region" description="Polar residues" evidence="1">
    <location>
        <begin position="63"/>
        <end position="76"/>
    </location>
</feature>
<gene>
    <name evidence="2" type="ORF">AAF712_005653</name>
</gene>
<accession>A0ABR3A3X5</accession>